<feature type="region of interest" description="Disordered" evidence="1">
    <location>
        <begin position="1"/>
        <end position="27"/>
    </location>
</feature>
<gene>
    <name evidence="2" type="ORF">CEXT_652261</name>
</gene>
<dbReference type="AlphaFoldDB" id="A0AAV4MCZ8"/>
<comment type="caution">
    <text evidence="2">The sequence shown here is derived from an EMBL/GenBank/DDBJ whole genome shotgun (WGS) entry which is preliminary data.</text>
</comment>
<evidence type="ECO:0000313" key="2">
    <source>
        <dbReference type="EMBL" id="GIX69725.1"/>
    </source>
</evidence>
<accession>A0AAV4MCZ8</accession>
<dbReference type="Proteomes" id="UP001054945">
    <property type="component" value="Unassembled WGS sequence"/>
</dbReference>
<feature type="compositionally biased region" description="Basic and acidic residues" evidence="1">
    <location>
        <begin position="1"/>
        <end position="15"/>
    </location>
</feature>
<reference evidence="2 3" key="1">
    <citation type="submission" date="2021-06" db="EMBL/GenBank/DDBJ databases">
        <title>Caerostris extrusa draft genome.</title>
        <authorList>
            <person name="Kono N."/>
            <person name="Arakawa K."/>
        </authorList>
    </citation>
    <scope>NUCLEOTIDE SEQUENCE [LARGE SCALE GENOMIC DNA]</scope>
</reference>
<dbReference type="EMBL" id="BPLR01019610">
    <property type="protein sequence ID" value="GIX69725.1"/>
    <property type="molecule type" value="Genomic_DNA"/>
</dbReference>
<proteinExistence type="predicted"/>
<name>A0AAV4MCZ8_CAEEX</name>
<sequence length="70" mass="7930">MRSSRHEEEENRTSEEEQMDLPDFDKSSWLSDSLDEVFTVTGSIQFTGFTESDSILSEGGCCVGYRVERG</sequence>
<evidence type="ECO:0000313" key="3">
    <source>
        <dbReference type="Proteomes" id="UP001054945"/>
    </source>
</evidence>
<evidence type="ECO:0000256" key="1">
    <source>
        <dbReference type="SAM" id="MobiDB-lite"/>
    </source>
</evidence>
<protein>
    <submittedName>
        <fullName evidence="2">Uncharacterized protein</fullName>
    </submittedName>
</protein>
<keyword evidence="3" id="KW-1185">Reference proteome</keyword>
<organism evidence="2 3">
    <name type="scientific">Caerostris extrusa</name>
    <name type="common">Bark spider</name>
    <name type="synonym">Caerostris bankana</name>
    <dbReference type="NCBI Taxonomy" id="172846"/>
    <lineage>
        <taxon>Eukaryota</taxon>
        <taxon>Metazoa</taxon>
        <taxon>Ecdysozoa</taxon>
        <taxon>Arthropoda</taxon>
        <taxon>Chelicerata</taxon>
        <taxon>Arachnida</taxon>
        <taxon>Araneae</taxon>
        <taxon>Araneomorphae</taxon>
        <taxon>Entelegynae</taxon>
        <taxon>Araneoidea</taxon>
        <taxon>Araneidae</taxon>
        <taxon>Caerostris</taxon>
    </lineage>
</organism>